<dbReference type="Gene3D" id="2.170.150.70">
    <property type="match status" value="1"/>
</dbReference>
<evidence type="ECO:0000313" key="7">
    <source>
        <dbReference type="EMBL" id="CAE0717212.1"/>
    </source>
</evidence>
<dbReference type="EMBL" id="HBIX01013480">
    <property type="protein sequence ID" value="CAE0717212.1"/>
    <property type="molecule type" value="Transcribed_RNA"/>
</dbReference>
<feature type="domain" description="CENP-V/GFA" evidence="6">
    <location>
        <begin position="346"/>
        <end position="503"/>
    </location>
</feature>
<organism evidence="7">
    <name type="scientific">Pseudo-nitzschia australis</name>
    <dbReference type="NCBI Taxonomy" id="44445"/>
    <lineage>
        <taxon>Eukaryota</taxon>
        <taxon>Sar</taxon>
        <taxon>Stramenopiles</taxon>
        <taxon>Ochrophyta</taxon>
        <taxon>Bacillariophyta</taxon>
        <taxon>Bacillariophyceae</taxon>
        <taxon>Bacillariophycidae</taxon>
        <taxon>Bacillariales</taxon>
        <taxon>Bacillariaceae</taxon>
        <taxon>Pseudo-nitzschia</taxon>
    </lineage>
</organism>
<dbReference type="Gene3D" id="3.90.1590.10">
    <property type="entry name" value="glutathione-dependent formaldehyde- activating enzyme (gfa)"/>
    <property type="match status" value="1"/>
</dbReference>
<dbReference type="SUPFAM" id="SSF51316">
    <property type="entry name" value="Mss4-like"/>
    <property type="match status" value="2"/>
</dbReference>
<dbReference type="GO" id="GO:0046872">
    <property type="term" value="F:metal ion binding"/>
    <property type="evidence" value="ECO:0007669"/>
    <property type="project" value="UniProtKB-KW"/>
</dbReference>
<dbReference type="InterPro" id="IPR006913">
    <property type="entry name" value="CENP-V/GFA"/>
</dbReference>
<feature type="region of interest" description="Disordered" evidence="5">
    <location>
        <begin position="197"/>
        <end position="245"/>
    </location>
</feature>
<keyword evidence="2" id="KW-0479">Metal-binding</keyword>
<evidence type="ECO:0000313" key="8">
    <source>
        <dbReference type="EMBL" id="CAE0717213.1"/>
    </source>
</evidence>
<keyword evidence="4" id="KW-0456">Lyase</keyword>
<proteinExistence type="inferred from homology"/>
<dbReference type="PANTHER" id="PTHR33337:SF40">
    <property type="entry name" value="CENP-V_GFA DOMAIN-CONTAINING PROTEIN-RELATED"/>
    <property type="match status" value="1"/>
</dbReference>
<feature type="compositionally biased region" description="Acidic residues" evidence="5">
    <location>
        <begin position="101"/>
        <end position="116"/>
    </location>
</feature>
<name>A0A6U9YP86_9STRA</name>
<feature type="compositionally biased region" description="Polar residues" evidence="5">
    <location>
        <begin position="214"/>
        <end position="238"/>
    </location>
</feature>
<dbReference type="EMBL" id="HBIX01013481">
    <property type="protein sequence ID" value="CAE0717213.1"/>
    <property type="molecule type" value="Transcribed_RNA"/>
</dbReference>
<keyword evidence="3" id="KW-0862">Zinc</keyword>
<evidence type="ECO:0000256" key="3">
    <source>
        <dbReference type="ARBA" id="ARBA00022833"/>
    </source>
</evidence>
<dbReference type="PANTHER" id="PTHR33337">
    <property type="entry name" value="GFA DOMAIN-CONTAINING PROTEIN"/>
    <property type="match status" value="1"/>
</dbReference>
<evidence type="ECO:0000256" key="2">
    <source>
        <dbReference type="ARBA" id="ARBA00022723"/>
    </source>
</evidence>
<dbReference type="Pfam" id="PF04828">
    <property type="entry name" value="GFA"/>
    <property type="match status" value="2"/>
</dbReference>
<reference evidence="7" key="1">
    <citation type="submission" date="2021-01" db="EMBL/GenBank/DDBJ databases">
        <authorList>
            <person name="Corre E."/>
            <person name="Pelletier E."/>
            <person name="Niang G."/>
            <person name="Scheremetjew M."/>
            <person name="Finn R."/>
            <person name="Kale V."/>
            <person name="Holt S."/>
            <person name="Cochrane G."/>
            <person name="Meng A."/>
            <person name="Brown T."/>
            <person name="Cohen L."/>
        </authorList>
    </citation>
    <scope>NUCLEOTIDE SEQUENCE</scope>
    <source>
        <strain evidence="7">10249 10 AB</strain>
    </source>
</reference>
<dbReference type="AlphaFoldDB" id="A0A6U9YP86"/>
<dbReference type="InterPro" id="IPR011057">
    <property type="entry name" value="Mss4-like_sf"/>
</dbReference>
<dbReference type="GO" id="GO:0016846">
    <property type="term" value="F:carbon-sulfur lyase activity"/>
    <property type="evidence" value="ECO:0007669"/>
    <property type="project" value="InterPro"/>
</dbReference>
<evidence type="ECO:0000256" key="4">
    <source>
        <dbReference type="ARBA" id="ARBA00023239"/>
    </source>
</evidence>
<evidence type="ECO:0000256" key="1">
    <source>
        <dbReference type="ARBA" id="ARBA00005495"/>
    </source>
</evidence>
<gene>
    <name evidence="7" type="ORF">PAUS00366_LOCUS9964</name>
    <name evidence="8" type="ORF">PAUS00366_LOCUS9965</name>
</gene>
<sequence length="506" mass="56748">MIHNKRRLLRILLQGLLEWWLLLEKFHFRFPWYRHLGTTIAGLAIDMPGTNFVLALSTATPIHSSTDAGPTRIRSRCHCGSLELLIDVWASRNPNVKKEETNDENEADNDSDDNDNENTTHRVHRDRAINCHCQGCRRYHTGAFASFLETDSSNIHVAKGRDKIGKYASDCKELGPVERWFCTDCSSKLLTLPVLQPQPHASKSSSSLEEKTDANTSDAAGYATSCSDSGDQENGTIDQTRKPDLLLPATRTTTTTTTKCVCLLNLGPVVEDGISPDVTNSWKKELERPENNVHSDNQTSAVWACALPNYEDGYDYDDDDDDDEDDDEGCYDDEYYPKALPTPLKWSGGCACGACRYEFDLTHPTELQHCYCHLCRELSGSPFMTWIPVEKQDFRWTVRGTGGGEIETPASSSLSSSSSSPLQFVRTTPFGSRHICRNCQSVMTIVYDEQPDHVWPCAGSLDDSALPRDTEEMGKCLSRVCHICCGYHPTWLRTRDDGMERMEEAC</sequence>
<protein>
    <recommendedName>
        <fullName evidence="6">CENP-V/GFA domain-containing protein</fullName>
    </recommendedName>
</protein>
<accession>A0A6U9YP86</accession>
<feature type="region of interest" description="Disordered" evidence="5">
    <location>
        <begin position="96"/>
        <end position="121"/>
    </location>
</feature>
<dbReference type="PROSITE" id="PS51891">
    <property type="entry name" value="CENP_V_GFA"/>
    <property type="match status" value="1"/>
</dbReference>
<evidence type="ECO:0000259" key="6">
    <source>
        <dbReference type="PROSITE" id="PS51891"/>
    </source>
</evidence>
<evidence type="ECO:0000256" key="5">
    <source>
        <dbReference type="SAM" id="MobiDB-lite"/>
    </source>
</evidence>
<comment type="similarity">
    <text evidence="1">Belongs to the Gfa family.</text>
</comment>